<dbReference type="Pfam" id="PF01068">
    <property type="entry name" value="DNA_ligase_A_M"/>
    <property type="match status" value="1"/>
</dbReference>
<reference evidence="6 7" key="1">
    <citation type="submission" date="2021-01" db="EMBL/GenBank/DDBJ databases">
        <title>Tumebacillus sp. strain ITR2 16S ribosomal RNA gene Genome sequencing and assembly.</title>
        <authorList>
            <person name="Kang M."/>
        </authorList>
    </citation>
    <scope>NUCLEOTIDE SEQUENCE [LARGE SCALE GENOMIC DNA]</scope>
    <source>
        <strain evidence="6 7">ITR2</strain>
    </source>
</reference>
<dbReference type="Proteomes" id="UP000602284">
    <property type="component" value="Unassembled WGS sequence"/>
</dbReference>
<dbReference type="InterPro" id="IPR012340">
    <property type="entry name" value="NA-bd_OB-fold"/>
</dbReference>
<dbReference type="PROSITE" id="PS00697">
    <property type="entry name" value="DNA_LIGASE_A1"/>
    <property type="match status" value="1"/>
</dbReference>
<gene>
    <name evidence="6" type="ORF">JJB07_18370</name>
</gene>
<dbReference type="CDD" id="cd07971">
    <property type="entry name" value="OBF_DNA_ligase_LigD"/>
    <property type="match status" value="1"/>
</dbReference>
<evidence type="ECO:0000256" key="2">
    <source>
        <dbReference type="ARBA" id="ARBA00012727"/>
    </source>
</evidence>
<dbReference type="SUPFAM" id="SSF56091">
    <property type="entry name" value="DNA ligase/mRNA capping enzyme, catalytic domain"/>
    <property type="match status" value="1"/>
</dbReference>
<dbReference type="PANTHER" id="PTHR45674:SF4">
    <property type="entry name" value="DNA LIGASE 1"/>
    <property type="match status" value="1"/>
</dbReference>
<comment type="caution">
    <text evidence="6">The sequence shown here is derived from an EMBL/GenBank/DDBJ whole genome shotgun (WGS) entry which is preliminary data.</text>
</comment>
<comment type="similarity">
    <text evidence="1">Belongs to the ATP-dependent DNA ligase family.</text>
</comment>
<dbReference type="Gene3D" id="3.30.470.30">
    <property type="entry name" value="DNA ligase/mRNA capping enzyme"/>
    <property type="match status" value="1"/>
</dbReference>
<sequence>MIEPVVPMQPVQVDEPFDDPKWLYQIKWDGVRMLTYLDESGVRLVNRKLRDHTLKYPDLTAVLPEQVRSKSVVLDGEIVGFGEDGKPSFSAALKRDLVKSADKALALSRTRPAYYMVWDILYADGKWLLDEPLSRRQQRLADILEPGPNVKLVDSHESGTALFRVMQEQGMEGIVAKERAGKYHLGEYNPTWKKVKYYRFLHAVVGGVSVKNGLVNSLLLGLYNDEGNLIFIGRAGTGLDNAMIQALTQFVNLLPAVKPPFQNPPRHTETAYEKLVWFPPQLVVEVRFLEWTSDLTLRSPVVLGFLEKQVMSCTF</sequence>
<dbReference type="PANTHER" id="PTHR45674">
    <property type="entry name" value="DNA LIGASE 1/3 FAMILY MEMBER"/>
    <property type="match status" value="1"/>
</dbReference>
<keyword evidence="3 6" id="KW-0436">Ligase</keyword>
<dbReference type="SUPFAM" id="SSF50249">
    <property type="entry name" value="Nucleic acid-binding proteins"/>
    <property type="match status" value="1"/>
</dbReference>
<dbReference type="InterPro" id="IPR012309">
    <property type="entry name" value="DNA_ligase_ATP-dep_C"/>
</dbReference>
<organism evidence="6 7">
    <name type="scientific">Tumebacillus amylolyticus</name>
    <dbReference type="NCBI Taxonomy" id="2801339"/>
    <lineage>
        <taxon>Bacteria</taxon>
        <taxon>Bacillati</taxon>
        <taxon>Bacillota</taxon>
        <taxon>Bacilli</taxon>
        <taxon>Bacillales</taxon>
        <taxon>Alicyclobacillaceae</taxon>
        <taxon>Tumebacillus</taxon>
    </lineage>
</organism>
<comment type="catalytic activity">
    <reaction evidence="4">
        <text>ATP + (deoxyribonucleotide)n-3'-hydroxyl + 5'-phospho-(deoxyribonucleotide)m = (deoxyribonucleotide)n+m + AMP + diphosphate.</text>
        <dbReference type="EC" id="6.5.1.1"/>
    </reaction>
</comment>
<protein>
    <recommendedName>
        <fullName evidence="2">DNA ligase (ATP)</fullName>
        <ecNumber evidence="2">6.5.1.1</ecNumber>
    </recommendedName>
</protein>
<evidence type="ECO:0000256" key="1">
    <source>
        <dbReference type="ARBA" id="ARBA00007572"/>
    </source>
</evidence>
<evidence type="ECO:0000259" key="5">
    <source>
        <dbReference type="PROSITE" id="PS50160"/>
    </source>
</evidence>
<evidence type="ECO:0000313" key="6">
    <source>
        <dbReference type="EMBL" id="MBL0388573.1"/>
    </source>
</evidence>
<dbReference type="CDD" id="cd07906">
    <property type="entry name" value="Adenylation_DNA_ligase_LigD_LigC"/>
    <property type="match status" value="1"/>
</dbReference>
<dbReference type="InterPro" id="IPR016059">
    <property type="entry name" value="DNA_ligase_ATP-dep_CS"/>
</dbReference>
<keyword evidence="7" id="KW-1185">Reference proteome</keyword>
<evidence type="ECO:0000313" key="7">
    <source>
        <dbReference type="Proteomes" id="UP000602284"/>
    </source>
</evidence>
<dbReference type="Pfam" id="PF04679">
    <property type="entry name" value="DNA_ligase_A_C"/>
    <property type="match status" value="1"/>
</dbReference>
<dbReference type="PROSITE" id="PS50160">
    <property type="entry name" value="DNA_LIGASE_A3"/>
    <property type="match status" value="1"/>
</dbReference>
<proteinExistence type="inferred from homology"/>
<dbReference type="GO" id="GO:0016874">
    <property type="term" value="F:ligase activity"/>
    <property type="evidence" value="ECO:0007669"/>
    <property type="project" value="UniProtKB-KW"/>
</dbReference>
<dbReference type="Gene3D" id="2.40.50.140">
    <property type="entry name" value="Nucleic acid-binding proteins"/>
    <property type="match status" value="1"/>
</dbReference>
<evidence type="ECO:0000256" key="4">
    <source>
        <dbReference type="ARBA" id="ARBA00034003"/>
    </source>
</evidence>
<dbReference type="RefSeq" id="WP_201637535.1">
    <property type="nucleotide sequence ID" value="NZ_JAEQNB010000006.1"/>
</dbReference>
<dbReference type="InterPro" id="IPR012310">
    <property type="entry name" value="DNA_ligase_ATP-dep_cent"/>
</dbReference>
<name>A0ABS1JG57_9BACL</name>
<accession>A0ABS1JG57</accession>
<evidence type="ECO:0000256" key="3">
    <source>
        <dbReference type="ARBA" id="ARBA00022598"/>
    </source>
</evidence>
<dbReference type="EMBL" id="JAEQNB010000006">
    <property type="protein sequence ID" value="MBL0388573.1"/>
    <property type="molecule type" value="Genomic_DNA"/>
</dbReference>
<dbReference type="Gene3D" id="3.30.1490.70">
    <property type="match status" value="1"/>
</dbReference>
<feature type="domain" description="ATP-dependent DNA ligase family profile" evidence="5">
    <location>
        <begin position="106"/>
        <end position="238"/>
    </location>
</feature>
<dbReference type="InterPro" id="IPR050191">
    <property type="entry name" value="ATP-dep_DNA_ligase"/>
</dbReference>
<dbReference type="EC" id="6.5.1.1" evidence="2"/>